<evidence type="ECO:0000313" key="2">
    <source>
        <dbReference type="EMBL" id="CAK9270097.1"/>
    </source>
</evidence>
<sequence length="310" mass="35050">MQPMKSKVSHGEDMCSKQSAGLPIVWNATVPNQWRHGESPSQPQGQESGAPENCTQAKERLRFPVSFQKLLTWFHARETVTFKRVPNVALQESTSMAIENALLVDQEMEKEKFLACLWHVGSRPADALSKKKETAHNIECLQRLLKVLAQYTDSSHMRSLLRVAPEGMIVKHRDACMQAFLSPPKYQHEVQQVLALAKLIHTVRATLFQCHFEGVAAQCLLPHPCTRTGAKWLFPPYQGILNKSITAVFYPSMSKDGPQVQCFPQFCKLNQHNEMTYQHNPHLTGYGVWIPVRPCWLAGNAHNNPFGTPM</sequence>
<gene>
    <name evidence="2" type="ORF">CSSPJE1EN1_LOCUS15575</name>
</gene>
<dbReference type="Proteomes" id="UP001497444">
    <property type="component" value="Chromosome 3"/>
</dbReference>
<name>A0ABP0WTB0_9BRYO</name>
<feature type="region of interest" description="Disordered" evidence="1">
    <location>
        <begin position="33"/>
        <end position="55"/>
    </location>
</feature>
<evidence type="ECO:0000313" key="3">
    <source>
        <dbReference type="Proteomes" id="UP001497444"/>
    </source>
</evidence>
<accession>A0ABP0WTB0</accession>
<keyword evidence="3" id="KW-1185">Reference proteome</keyword>
<reference evidence="2" key="1">
    <citation type="submission" date="2024-02" db="EMBL/GenBank/DDBJ databases">
        <authorList>
            <consortium name="ELIXIR-Norway"/>
            <consortium name="Elixir Norway"/>
        </authorList>
    </citation>
    <scope>NUCLEOTIDE SEQUENCE</scope>
</reference>
<protein>
    <submittedName>
        <fullName evidence="2">Uncharacterized protein</fullName>
    </submittedName>
</protein>
<evidence type="ECO:0000256" key="1">
    <source>
        <dbReference type="SAM" id="MobiDB-lite"/>
    </source>
</evidence>
<dbReference type="EMBL" id="OZ020098">
    <property type="protein sequence ID" value="CAK9270097.1"/>
    <property type="molecule type" value="Genomic_DNA"/>
</dbReference>
<proteinExistence type="predicted"/>
<organism evidence="2 3">
    <name type="scientific">Sphagnum jensenii</name>
    <dbReference type="NCBI Taxonomy" id="128206"/>
    <lineage>
        <taxon>Eukaryota</taxon>
        <taxon>Viridiplantae</taxon>
        <taxon>Streptophyta</taxon>
        <taxon>Embryophyta</taxon>
        <taxon>Bryophyta</taxon>
        <taxon>Sphagnophytina</taxon>
        <taxon>Sphagnopsida</taxon>
        <taxon>Sphagnales</taxon>
        <taxon>Sphagnaceae</taxon>
        <taxon>Sphagnum</taxon>
    </lineage>
</organism>